<organism evidence="2 3">
    <name type="scientific">Helicobacter trogontum</name>
    <dbReference type="NCBI Taxonomy" id="50960"/>
    <lineage>
        <taxon>Bacteria</taxon>
        <taxon>Pseudomonadati</taxon>
        <taxon>Campylobacterota</taxon>
        <taxon>Epsilonproteobacteria</taxon>
        <taxon>Campylobacterales</taxon>
        <taxon>Helicobacteraceae</taxon>
        <taxon>Helicobacter</taxon>
    </lineage>
</organism>
<dbReference type="EMBL" id="BAAFHN010000076">
    <property type="protein sequence ID" value="GAB0173907.1"/>
    <property type="molecule type" value="Genomic_DNA"/>
</dbReference>
<name>A0ABQ0D6F7_9HELI</name>
<protein>
    <submittedName>
        <fullName evidence="2">Uncharacterized protein</fullName>
    </submittedName>
</protein>
<gene>
    <name evidence="2" type="ORF">NHP164001_19290</name>
</gene>
<dbReference type="Proteomes" id="UP001562457">
    <property type="component" value="Unassembled WGS sequence"/>
</dbReference>
<accession>A0ABQ0D6F7</accession>
<keyword evidence="3" id="KW-1185">Reference proteome</keyword>
<proteinExistence type="predicted"/>
<evidence type="ECO:0000313" key="2">
    <source>
        <dbReference type="EMBL" id="GAB0173907.1"/>
    </source>
</evidence>
<evidence type="ECO:0000313" key="3">
    <source>
        <dbReference type="Proteomes" id="UP001562457"/>
    </source>
</evidence>
<evidence type="ECO:0000256" key="1">
    <source>
        <dbReference type="SAM" id="MobiDB-lite"/>
    </source>
</evidence>
<comment type="caution">
    <text evidence="2">The sequence shown here is derived from an EMBL/GenBank/DDBJ whole genome shotgun (WGS) entry which is preliminary data.</text>
</comment>
<feature type="region of interest" description="Disordered" evidence="1">
    <location>
        <begin position="1"/>
        <end position="24"/>
    </location>
</feature>
<reference evidence="2 3" key="1">
    <citation type="submission" date="2024-06" db="EMBL/GenBank/DDBJ databases">
        <title>Draft genome sequence of Helicobacter trogontum NHP16-4001.</title>
        <authorList>
            <person name="Rimbara E."/>
            <person name="Suzuki M."/>
        </authorList>
    </citation>
    <scope>NUCLEOTIDE SEQUENCE [LARGE SCALE GENOMIC DNA]</scope>
    <source>
        <strain evidence="2 3">NHP16-4001</strain>
    </source>
</reference>
<sequence length="88" mass="9434">MMKQGYKGYTQARSDMNYRTGGQNSIGRSLASGALSAMGMSGHAQKIAGQTSGDRGKYQDKMLQSTIQNGSFTAMPTPHIESNNANKK</sequence>
<feature type="region of interest" description="Disordered" evidence="1">
    <location>
        <begin position="37"/>
        <end position="88"/>
    </location>
</feature>
<feature type="compositionally biased region" description="Polar residues" evidence="1">
    <location>
        <begin position="62"/>
        <end position="88"/>
    </location>
</feature>